<dbReference type="GeneID" id="6069555"/>
<evidence type="ECO:0000256" key="1">
    <source>
        <dbReference type="SAM" id="MobiDB-lite"/>
    </source>
</evidence>
<proteinExistence type="predicted"/>
<gene>
    <name evidence="2" type="ORF">LACBIDRAFT_321313</name>
</gene>
<dbReference type="HOGENOM" id="CLU_839561_0_0_1"/>
<dbReference type="Proteomes" id="UP000001194">
    <property type="component" value="Unassembled WGS sequence"/>
</dbReference>
<organism evidence="3">
    <name type="scientific">Laccaria bicolor (strain S238N-H82 / ATCC MYA-4686)</name>
    <name type="common">Bicoloured deceiver</name>
    <name type="synonym">Laccaria laccata var. bicolor</name>
    <dbReference type="NCBI Taxonomy" id="486041"/>
    <lineage>
        <taxon>Eukaryota</taxon>
        <taxon>Fungi</taxon>
        <taxon>Dikarya</taxon>
        <taxon>Basidiomycota</taxon>
        <taxon>Agaricomycotina</taxon>
        <taxon>Agaricomycetes</taxon>
        <taxon>Agaricomycetidae</taxon>
        <taxon>Agaricales</taxon>
        <taxon>Agaricineae</taxon>
        <taxon>Hydnangiaceae</taxon>
        <taxon>Laccaria</taxon>
    </lineage>
</organism>
<dbReference type="AlphaFoldDB" id="B0CPK7"/>
<keyword evidence="3" id="KW-1185">Reference proteome</keyword>
<evidence type="ECO:0000313" key="2">
    <source>
        <dbReference type="EMBL" id="EDR16107.1"/>
    </source>
</evidence>
<dbReference type="OrthoDB" id="10497986at2759"/>
<reference evidence="2 3" key="1">
    <citation type="journal article" date="2008" name="Nature">
        <title>The genome of Laccaria bicolor provides insights into mycorrhizal symbiosis.</title>
        <authorList>
            <person name="Martin F."/>
            <person name="Aerts A."/>
            <person name="Ahren D."/>
            <person name="Brun A."/>
            <person name="Danchin E.G.J."/>
            <person name="Duchaussoy F."/>
            <person name="Gibon J."/>
            <person name="Kohler A."/>
            <person name="Lindquist E."/>
            <person name="Pereda V."/>
            <person name="Salamov A."/>
            <person name="Shapiro H.J."/>
            <person name="Wuyts J."/>
            <person name="Blaudez D."/>
            <person name="Buee M."/>
            <person name="Brokstein P."/>
            <person name="Canbaeck B."/>
            <person name="Cohen D."/>
            <person name="Courty P.E."/>
            <person name="Coutinho P.M."/>
            <person name="Delaruelle C."/>
            <person name="Detter J.C."/>
            <person name="Deveau A."/>
            <person name="DiFazio S."/>
            <person name="Duplessis S."/>
            <person name="Fraissinet-Tachet L."/>
            <person name="Lucic E."/>
            <person name="Frey-Klett P."/>
            <person name="Fourrey C."/>
            <person name="Feussner I."/>
            <person name="Gay G."/>
            <person name="Grimwood J."/>
            <person name="Hoegger P.J."/>
            <person name="Jain P."/>
            <person name="Kilaru S."/>
            <person name="Labbe J."/>
            <person name="Lin Y.C."/>
            <person name="Legue V."/>
            <person name="Le Tacon F."/>
            <person name="Marmeisse R."/>
            <person name="Melayah D."/>
            <person name="Montanini B."/>
            <person name="Muratet M."/>
            <person name="Nehls U."/>
            <person name="Niculita-Hirzel H."/>
            <person name="Oudot-Le Secq M.P."/>
            <person name="Peter M."/>
            <person name="Quesneville H."/>
            <person name="Rajashekar B."/>
            <person name="Reich M."/>
            <person name="Rouhier N."/>
            <person name="Schmutz J."/>
            <person name="Yin T."/>
            <person name="Chalot M."/>
            <person name="Henrissat B."/>
            <person name="Kuees U."/>
            <person name="Lucas S."/>
            <person name="Van de Peer Y."/>
            <person name="Podila G.K."/>
            <person name="Polle A."/>
            <person name="Pukkila P.J."/>
            <person name="Richardson P.M."/>
            <person name="Rouze P."/>
            <person name="Sanders I.R."/>
            <person name="Stajich J.E."/>
            <person name="Tunlid A."/>
            <person name="Tuskan G."/>
            <person name="Grigoriev I.V."/>
        </authorList>
    </citation>
    <scope>NUCLEOTIDE SEQUENCE [LARGE SCALE GENOMIC DNA]</scope>
    <source>
        <strain evidence="3">S238N-H82 / ATCC MYA-4686</strain>
    </source>
</reference>
<evidence type="ECO:0000313" key="3">
    <source>
        <dbReference type="Proteomes" id="UP000001194"/>
    </source>
</evidence>
<name>B0CPK7_LACBS</name>
<dbReference type="RefSeq" id="XP_001874315.1">
    <property type="nucleotide sequence ID" value="XM_001874280.1"/>
</dbReference>
<feature type="region of interest" description="Disordered" evidence="1">
    <location>
        <begin position="125"/>
        <end position="157"/>
    </location>
</feature>
<dbReference type="EMBL" id="DS547091">
    <property type="protein sequence ID" value="EDR16107.1"/>
    <property type="molecule type" value="Genomic_DNA"/>
</dbReference>
<dbReference type="InParanoid" id="B0CPK7"/>
<dbReference type="KEGG" id="lbc:LACBIDRAFT_321313"/>
<feature type="compositionally biased region" description="Polar residues" evidence="1">
    <location>
        <begin position="135"/>
        <end position="145"/>
    </location>
</feature>
<protein>
    <submittedName>
        <fullName evidence="2">Predicted protein</fullName>
    </submittedName>
</protein>
<accession>B0CPK7</accession>
<sequence>MVGPKPISKELRMRAATKKCGLIRKWAAHCRRSSRNTAAEQVHIVSSINVVLSSNTNGWCFTFLPPRTGRNLPTTSFYFEDLSFWHSAFRQVTVTEIDFTECQSSVPSQLDLLVRDHPPAPYSKNFNTGIVGVPDQTTNEMTGDTTIRDSNAESNNMTNDDHSLIKCSCVLSDRRLAECTNTVEGRTENNIGGAQNEANCGRMIQPQFYVKYDKYHEREDSDDERECSSSPCQAPWGYYEGFNHDFSSASAPVELMSTSPDTCERGHSQRVLYSCHPQNNGAYINKEFHKGTLIDSDKEGCSKCPKVPTRRILQPLPVSDSVEPTHGTTAP</sequence>